<feature type="region of interest" description="Disordered" evidence="1">
    <location>
        <begin position="573"/>
        <end position="616"/>
    </location>
</feature>
<evidence type="ECO:0000313" key="5">
    <source>
        <dbReference type="Proteomes" id="UP000316726"/>
    </source>
</evidence>
<reference evidence="4 5" key="1">
    <citation type="submission" date="2018-07" db="EMBL/GenBank/DDBJ databases">
        <title>The complete nuclear genome of the prasinophyte Chloropicon primus (CCMP1205).</title>
        <authorList>
            <person name="Pombert J.-F."/>
            <person name="Otis C."/>
            <person name="Turmel M."/>
            <person name="Lemieux C."/>
        </authorList>
    </citation>
    <scope>NUCLEOTIDE SEQUENCE [LARGE SCALE GENOMIC DNA]</scope>
    <source>
        <strain evidence="4 5">CCMP1205</strain>
    </source>
</reference>
<proteinExistence type="predicted"/>
<feature type="region of interest" description="Disordered" evidence="1">
    <location>
        <begin position="425"/>
        <end position="454"/>
    </location>
</feature>
<dbReference type="CDD" id="cd05162">
    <property type="entry name" value="PWWP"/>
    <property type="match status" value="1"/>
</dbReference>
<feature type="region of interest" description="Disordered" evidence="1">
    <location>
        <begin position="515"/>
        <end position="556"/>
    </location>
</feature>
<evidence type="ECO:0000256" key="1">
    <source>
        <dbReference type="SAM" id="MobiDB-lite"/>
    </source>
</evidence>
<dbReference type="PROSITE" id="PS50812">
    <property type="entry name" value="PWWP"/>
    <property type="match status" value="1"/>
</dbReference>
<evidence type="ECO:0000259" key="3">
    <source>
        <dbReference type="PROSITE" id="PS51011"/>
    </source>
</evidence>
<dbReference type="Gene3D" id="2.30.30.140">
    <property type="match status" value="1"/>
</dbReference>
<evidence type="ECO:0008006" key="6">
    <source>
        <dbReference type="Google" id="ProtNLM"/>
    </source>
</evidence>
<dbReference type="SMART" id="SM00501">
    <property type="entry name" value="BRIGHT"/>
    <property type="match status" value="1"/>
</dbReference>
<evidence type="ECO:0000313" key="4">
    <source>
        <dbReference type="EMBL" id="QDZ24615.1"/>
    </source>
</evidence>
<accession>A0A5B8MYB9</accession>
<dbReference type="SMART" id="SM01014">
    <property type="entry name" value="ARID"/>
    <property type="match status" value="1"/>
</dbReference>
<dbReference type="SUPFAM" id="SSF63748">
    <property type="entry name" value="Tudor/PWWP/MBT"/>
    <property type="match status" value="1"/>
</dbReference>
<sequence>MAEVAETPPYTSSVVSGRLVWAGMEGYPMWPAQVIAPEHCVFFSRDLTYQKLTRVLFKQKSLLRDLEENKRGKPMVVRFFGECSWQIYGTADPMIKDFTLLDFMALETRKKRVEQDYKNIDLAEYSKALNEIQYVALKRSGSLEEKDLKHMFPSEETWDIDAFDILVKAKENDYLEQELDDLECYNKLGNTKEYGDFAESLWKFWISPVGPGRNEEVTKKERTLKSGKICGKTINLHKLWLEVNRRGGSDQVSKRKGWAEVGQMFQPGMQKTKVADIDKIVKTCYMEALGDLELFLRSDEEHNVEGITLPEEELVEADLKLFKKPREKIPVDVLPFDKREIGESLGELKLLAVEPRLSPCNGFDEDYLAQLGDTLRTLGEGQLWNLATSMKDRVEIMIPNPDSEDGDLRIVAEKNVDVHYVDVEKKPPGDAKRKLKEEKSNNIQKEKKKKKRLVKIRDANEAKDYLPTAEKSVEVEKKKRRTTRKKQADESAVKQGSGALANAWLMKWKKRIDETTTEQEESDSPTAEKSVAVEVEKKKRRTTRKKQADESAVKQGSGALANAWLMKWKKRIDETTTEQEESDSPTAEKSLEVAEAPRREAPESSQVVPPPSEEPETVTITADMIIVEVQGQNLPNDIVFKTFCSSRCDCELKEIRKEPEKKTLLVFDTSKIAETVMKKLGDWEFPRSKDWKIKLVKESSYEKEKENEVIKKNIITDLRKMKPPAPLLLGRSLPPPSRTVTSPAPQQQRGPPPKPKRLKNFDHSRFIRLGEDQREFHDLLCDLETALAAPAHERPAYP</sequence>
<dbReference type="Pfam" id="PF01388">
    <property type="entry name" value="ARID"/>
    <property type="match status" value="1"/>
</dbReference>
<protein>
    <recommendedName>
        <fullName evidence="6">PWWP domain-containing protein</fullName>
    </recommendedName>
</protein>
<feature type="compositionally biased region" description="Basic and acidic residues" evidence="1">
    <location>
        <begin position="425"/>
        <end position="440"/>
    </location>
</feature>
<dbReference type="Gene3D" id="1.10.150.60">
    <property type="entry name" value="ARID DNA-binding domain"/>
    <property type="match status" value="1"/>
</dbReference>
<dbReference type="AlphaFoldDB" id="A0A5B8MYB9"/>
<dbReference type="CDD" id="cd16100">
    <property type="entry name" value="ARID"/>
    <property type="match status" value="1"/>
</dbReference>
<dbReference type="PROSITE" id="PS51011">
    <property type="entry name" value="ARID"/>
    <property type="match status" value="1"/>
</dbReference>
<feature type="domain" description="ARID" evidence="3">
    <location>
        <begin position="191"/>
        <end position="297"/>
    </location>
</feature>
<feature type="domain" description="PWWP" evidence="2">
    <location>
        <begin position="16"/>
        <end position="82"/>
    </location>
</feature>
<feature type="region of interest" description="Disordered" evidence="1">
    <location>
        <begin position="725"/>
        <end position="764"/>
    </location>
</feature>
<dbReference type="InterPro" id="IPR000313">
    <property type="entry name" value="PWWP_dom"/>
</dbReference>
<keyword evidence="5" id="KW-1185">Reference proteome</keyword>
<feature type="region of interest" description="Disordered" evidence="1">
    <location>
        <begin position="471"/>
        <end position="496"/>
    </location>
</feature>
<dbReference type="Proteomes" id="UP000316726">
    <property type="component" value="Chromosome 14"/>
</dbReference>
<dbReference type="SUPFAM" id="SSF46774">
    <property type="entry name" value="ARID-like"/>
    <property type="match status" value="1"/>
</dbReference>
<organism evidence="4 5">
    <name type="scientific">Chloropicon primus</name>
    <dbReference type="NCBI Taxonomy" id="1764295"/>
    <lineage>
        <taxon>Eukaryota</taxon>
        <taxon>Viridiplantae</taxon>
        <taxon>Chlorophyta</taxon>
        <taxon>Chloropicophyceae</taxon>
        <taxon>Chloropicales</taxon>
        <taxon>Chloropicaceae</taxon>
        <taxon>Chloropicon</taxon>
    </lineage>
</organism>
<name>A0A5B8MYB9_9CHLO</name>
<evidence type="ECO:0000259" key="2">
    <source>
        <dbReference type="PROSITE" id="PS50812"/>
    </source>
</evidence>
<dbReference type="Pfam" id="PF00855">
    <property type="entry name" value="PWWP"/>
    <property type="match status" value="1"/>
</dbReference>
<dbReference type="EMBL" id="CP031047">
    <property type="protein sequence ID" value="QDZ24615.1"/>
    <property type="molecule type" value="Genomic_DNA"/>
</dbReference>
<dbReference type="InterPro" id="IPR001606">
    <property type="entry name" value="ARID_dom"/>
</dbReference>
<feature type="compositionally biased region" description="Basic and acidic residues" evidence="1">
    <location>
        <begin position="589"/>
        <end position="602"/>
    </location>
</feature>
<dbReference type="OrthoDB" id="1919336at2759"/>
<dbReference type="GO" id="GO:0003677">
    <property type="term" value="F:DNA binding"/>
    <property type="evidence" value="ECO:0007669"/>
    <property type="project" value="InterPro"/>
</dbReference>
<dbReference type="InterPro" id="IPR036431">
    <property type="entry name" value="ARID_dom_sf"/>
</dbReference>
<gene>
    <name evidence="4" type="ORF">A3770_14p71330</name>
</gene>